<accession>A0A0C3NNN0</accession>
<organism evidence="1 2">
    <name type="scientific">Pisolithus tinctorius Marx 270</name>
    <dbReference type="NCBI Taxonomy" id="870435"/>
    <lineage>
        <taxon>Eukaryota</taxon>
        <taxon>Fungi</taxon>
        <taxon>Dikarya</taxon>
        <taxon>Basidiomycota</taxon>
        <taxon>Agaricomycotina</taxon>
        <taxon>Agaricomycetes</taxon>
        <taxon>Agaricomycetidae</taxon>
        <taxon>Boletales</taxon>
        <taxon>Sclerodermatineae</taxon>
        <taxon>Pisolithaceae</taxon>
        <taxon>Pisolithus</taxon>
    </lineage>
</organism>
<proteinExistence type="predicted"/>
<evidence type="ECO:0000313" key="2">
    <source>
        <dbReference type="Proteomes" id="UP000054217"/>
    </source>
</evidence>
<dbReference type="HOGENOM" id="CLU_2122080_0_0_1"/>
<name>A0A0C3NNN0_PISTI</name>
<keyword evidence="2" id="KW-1185">Reference proteome</keyword>
<sequence length="114" mass="12405">MNSPLSYLSISEAVNEVNILVGSFPVVVADCEDSDTDDSMAGCMDAELFCIACQSGNKVAVLNHHYYRLPCLPRKSWSSSCSLSRSNESIPFIGHDDRGTYMLDVREHDAGPGS</sequence>
<gene>
    <name evidence="1" type="ORF">M404DRAFT_922343</name>
</gene>
<dbReference type="EMBL" id="KN832037">
    <property type="protein sequence ID" value="KIN96898.1"/>
    <property type="molecule type" value="Genomic_DNA"/>
</dbReference>
<dbReference type="InParanoid" id="A0A0C3NNN0"/>
<evidence type="ECO:0000313" key="1">
    <source>
        <dbReference type="EMBL" id="KIN96898.1"/>
    </source>
</evidence>
<reference evidence="2" key="2">
    <citation type="submission" date="2015-01" db="EMBL/GenBank/DDBJ databases">
        <title>Evolutionary Origins and Diversification of the Mycorrhizal Mutualists.</title>
        <authorList>
            <consortium name="DOE Joint Genome Institute"/>
            <consortium name="Mycorrhizal Genomics Consortium"/>
            <person name="Kohler A."/>
            <person name="Kuo A."/>
            <person name="Nagy L.G."/>
            <person name="Floudas D."/>
            <person name="Copeland A."/>
            <person name="Barry K.W."/>
            <person name="Cichocki N."/>
            <person name="Veneault-Fourrey C."/>
            <person name="LaButti K."/>
            <person name="Lindquist E.A."/>
            <person name="Lipzen A."/>
            <person name="Lundell T."/>
            <person name="Morin E."/>
            <person name="Murat C."/>
            <person name="Riley R."/>
            <person name="Ohm R."/>
            <person name="Sun H."/>
            <person name="Tunlid A."/>
            <person name="Henrissat B."/>
            <person name="Grigoriev I.V."/>
            <person name="Hibbett D.S."/>
            <person name="Martin F."/>
        </authorList>
    </citation>
    <scope>NUCLEOTIDE SEQUENCE [LARGE SCALE GENOMIC DNA]</scope>
    <source>
        <strain evidence="2">Marx 270</strain>
    </source>
</reference>
<dbReference type="AlphaFoldDB" id="A0A0C3NNN0"/>
<protein>
    <submittedName>
        <fullName evidence="1">Uncharacterized protein</fullName>
    </submittedName>
</protein>
<dbReference type="Proteomes" id="UP000054217">
    <property type="component" value="Unassembled WGS sequence"/>
</dbReference>
<reference evidence="1 2" key="1">
    <citation type="submission" date="2014-04" db="EMBL/GenBank/DDBJ databases">
        <authorList>
            <consortium name="DOE Joint Genome Institute"/>
            <person name="Kuo A."/>
            <person name="Kohler A."/>
            <person name="Costa M.D."/>
            <person name="Nagy L.G."/>
            <person name="Floudas D."/>
            <person name="Copeland A."/>
            <person name="Barry K.W."/>
            <person name="Cichocki N."/>
            <person name="Veneault-Fourrey C."/>
            <person name="LaButti K."/>
            <person name="Lindquist E.A."/>
            <person name="Lipzen A."/>
            <person name="Lundell T."/>
            <person name="Morin E."/>
            <person name="Murat C."/>
            <person name="Sun H."/>
            <person name="Tunlid A."/>
            <person name="Henrissat B."/>
            <person name="Grigoriev I.V."/>
            <person name="Hibbett D.S."/>
            <person name="Martin F."/>
            <person name="Nordberg H.P."/>
            <person name="Cantor M.N."/>
            <person name="Hua S.X."/>
        </authorList>
    </citation>
    <scope>NUCLEOTIDE SEQUENCE [LARGE SCALE GENOMIC DNA]</scope>
    <source>
        <strain evidence="1 2">Marx 270</strain>
    </source>
</reference>